<reference evidence="1 2" key="2">
    <citation type="journal article" date="2013" name="Plant Cell Physiol.">
        <title>Rice Annotation Project Database (RAP-DB): an integrative and interactive database for rice genomics.</title>
        <authorList>
            <person name="Sakai H."/>
            <person name="Lee S.S."/>
            <person name="Tanaka T."/>
            <person name="Numa H."/>
            <person name="Kim J."/>
            <person name="Kawahara Y."/>
            <person name="Wakimoto H."/>
            <person name="Yang C.C."/>
            <person name="Iwamoto M."/>
            <person name="Abe T."/>
            <person name="Yamada Y."/>
            <person name="Muto A."/>
            <person name="Inokuchi H."/>
            <person name="Ikemura T."/>
            <person name="Matsumoto T."/>
            <person name="Sasaki T."/>
            <person name="Itoh T."/>
        </authorList>
    </citation>
    <scope>NUCLEOTIDE SEQUENCE [LARGE SCALE GENOMIC DNA]</scope>
    <source>
        <strain evidence="2">cv. Nipponbare</strain>
    </source>
</reference>
<proteinExistence type="predicted"/>
<evidence type="ECO:0000313" key="2">
    <source>
        <dbReference type="Proteomes" id="UP000059680"/>
    </source>
</evidence>
<organism evidence="1 2">
    <name type="scientific">Oryza sativa subsp. japonica</name>
    <name type="common">Rice</name>
    <dbReference type="NCBI Taxonomy" id="39947"/>
    <lineage>
        <taxon>Eukaryota</taxon>
        <taxon>Viridiplantae</taxon>
        <taxon>Streptophyta</taxon>
        <taxon>Embryophyta</taxon>
        <taxon>Tracheophyta</taxon>
        <taxon>Spermatophyta</taxon>
        <taxon>Magnoliopsida</taxon>
        <taxon>Liliopsida</taxon>
        <taxon>Poales</taxon>
        <taxon>Poaceae</taxon>
        <taxon>BOP clade</taxon>
        <taxon>Oryzoideae</taxon>
        <taxon>Oryzeae</taxon>
        <taxon>Oryzinae</taxon>
        <taxon>Oryza</taxon>
        <taxon>Oryza sativa</taxon>
    </lineage>
</organism>
<keyword evidence="2" id="KW-1185">Reference proteome</keyword>
<reference evidence="2" key="1">
    <citation type="journal article" date="2005" name="Nature">
        <title>The map-based sequence of the rice genome.</title>
        <authorList>
            <consortium name="International rice genome sequencing project (IRGSP)"/>
            <person name="Matsumoto T."/>
            <person name="Wu J."/>
            <person name="Kanamori H."/>
            <person name="Katayose Y."/>
            <person name="Fujisawa M."/>
            <person name="Namiki N."/>
            <person name="Mizuno H."/>
            <person name="Yamamoto K."/>
            <person name="Antonio B.A."/>
            <person name="Baba T."/>
            <person name="Sakata K."/>
            <person name="Nagamura Y."/>
            <person name="Aoki H."/>
            <person name="Arikawa K."/>
            <person name="Arita K."/>
            <person name="Bito T."/>
            <person name="Chiden Y."/>
            <person name="Fujitsuka N."/>
            <person name="Fukunaka R."/>
            <person name="Hamada M."/>
            <person name="Harada C."/>
            <person name="Hayashi A."/>
            <person name="Hijishita S."/>
            <person name="Honda M."/>
            <person name="Hosokawa S."/>
            <person name="Ichikawa Y."/>
            <person name="Idonuma A."/>
            <person name="Iijima M."/>
            <person name="Ikeda M."/>
            <person name="Ikeno M."/>
            <person name="Ito K."/>
            <person name="Ito S."/>
            <person name="Ito T."/>
            <person name="Ito Y."/>
            <person name="Ito Y."/>
            <person name="Iwabuchi A."/>
            <person name="Kamiya K."/>
            <person name="Karasawa W."/>
            <person name="Kurita K."/>
            <person name="Katagiri S."/>
            <person name="Kikuta A."/>
            <person name="Kobayashi H."/>
            <person name="Kobayashi N."/>
            <person name="Machita K."/>
            <person name="Maehara T."/>
            <person name="Masukawa M."/>
            <person name="Mizubayashi T."/>
            <person name="Mukai Y."/>
            <person name="Nagasaki H."/>
            <person name="Nagata Y."/>
            <person name="Naito S."/>
            <person name="Nakashima M."/>
            <person name="Nakama Y."/>
            <person name="Nakamichi Y."/>
            <person name="Nakamura M."/>
            <person name="Meguro A."/>
            <person name="Negishi M."/>
            <person name="Ohta I."/>
            <person name="Ohta T."/>
            <person name="Okamoto M."/>
            <person name="Ono N."/>
            <person name="Saji S."/>
            <person name="Sakaguchi M."/>
            <person name="Sakai K."/>
            <person name="Shibata M."/>
            <person name="Shimokawa T."/>
            <person name="Song J."/>
            <person name="Takazaki Y."/>
            <person name="Terasawa K."/>
            <person name="Tsugane M."/>
            <person name="Tsuji K."/>
            <person name="Ueda S."/>
            <person name="Waki K."/>
            <person name="Yamagata H."/>
            <person name="Yamamoto M."/>
            <person name="Yamamoto S."/>
            <person name="Yamane H."/>
            <person name="Yoshiki S."/>
            <person name="Yoshihara R."/>
            <person name="Yukawa K."/>
            <person name="Zhong H."/>
            <person name="Yano M."/>
            <person name="Yuan Q."/>
            <person name="Ouyang S."/>
            <person name="Liu J."/>
            <person name="Jones K.M."/>
            <person name="Gansberger K."/>
            <person name="Moffat K."/>
            <person name="Hill J."/>
            <person name="Bera J."/>
            <person name="Fadrosh D."/>
            <person name="Jin S."/>
            <person name="Johri S."/>
            <person name="Kim M."/>
            <person name="Overton L."/>
            <person name="Reardon M."/>
            <person name="Tsitrin T."/>
            <person name="Vuong H."/>
            <person name="Weaver B."/>
            <person name="Ciecko A."/>
            <person name="Tallon L."/>
            <person name="Jackson J."/>
            <person name="Pai G."/>
            <person name="Aken S.V."/>
            <person name="Utterback T."/>
            <person name="Reidmuller S."/>
            <person name="Feldblyum T."/>
            <person name="Hsiao J."/>
            <person name="Zismann V."/>
            <person name="Iobst S."/>
            <person name="de Vazeille A.R."/>
            <person name="Buell C.R."/>
            <person name="Ying K."/>
            <person name="Li Y."/>
            <person name="Lu T."/>
            <person name="Huang Y."/>
            <person name="Zhao Q."/>
            <person name="Feng Q."/>
            <person name="Zhang L."/>
            <person name="Zhu J."/>
            <person name="Weng Q."/>
            <person name="Mu J."/>
            <person name="Lu Y."/>
            <person name="Fan D."/>
            <person name="Liu Y."/>
            <person name="Guan J."/>
            <person name="Zhang Y."/>
            <person name="Yu S."/>
            <person name="Liu X."/>
            <person name="Zhang Y."/>
            <person name="Hong G."/>
            <person name="Han B."/>
            <person name="Choisne N."/>
            <person name="Demange N."/>
            <person name="Orjeda G."/>
            <person name="Samain S."/>
            <person name="Cattolico L."/>
            <person name="Pelletier E."/>
            <person name="Couloux A."/>
            <person name="Segurens B."/>
            <person name="Wincker P."/>
            <person name="D'Hont A."/>
            <person name="Scarpelli C."/>
            <person name="Weissenbach J."/>
            <person name="Salanoubat M."/>
            <person name="Quetier F."/>
            <person name="Yu Y."/>
            <person name="Kim H.R."/>
            <person name="Rambo T."/>
            <person name="Currie J."/>
            <person name="Collura K."/>
            <person name="Luo M."/>
            <person name="Yang T."/>
            <person name="Ammiraju J.S.S."/>
            <person name="Engler F."/>
            <person name="Soderlund C."/>
            <person name="Wing R.A."/>
            <person name="Palmer L.E."/>
            <person name="de la Bastide M."/>
            <person name="Spiegel L."/>
            <person name="Nascimento L."/>
            <person name="Zutavern T."/>
            <person name="O'Shaughnessy A."/>
            <person name="Dike S."/>
            <person name="Dedhia N."/>
            <person name="Preston R."/>
            <person name="Balija V."/>
            <person name="McCombie W.R."/>
            <person name="Chow T."/>
            <person name="Chen H."/>
            <person name="Chung M."/>
            <person name="Chen C."/>
            <person name="Shaw J."/>
            <person name="Wu H."/>
            <person name="Hsiao K."/>
            <person name="Chao Y."/>
            <person name="Chu M."/>
            <person name="Cheng C."/>
            <person name="Hour A."/>
            <person name="Lee P."/>
            <person name="Lin S."/>
            <person name="Lin Y."/>
            <person name="Liou J."/>
            <person name="Liu S."/>
            <person name="Hsing Y."/>
            <person name="Raghuvanshi S."/>
            <person name="Mohanty A."/>
            <person name="Bharti A.K."/>
            <person name="Gaur A."/>
            <person name="Gupta V."/>
            <person name="Kumar D."/>
            <person name="Ravi V."/>
            <person name="Vij S."/>
            <person name="Kapur A."/>
            <person name="Khurana P."/>
            <person name="Khurana P."/>
            <person name="Khurana J.P."/>
            <person name="Tyagi A.K."/>
            <person name="Gaikwad K."/>
            <person name="Singh A."/>
            <person name="Dalal V."/>
            <person name="Srivastava S."/>
            <person name="Dixit A."/>
            <person name="Pal A.K."/>
            <person name="Ghazi I.A."/>
            <person name="Yadav M."/>
            <person name="Pandit A."/>
            <person name="Bhargava A."/>
            <person name="Sureshbabu K."/>
            <person name="Batra K."/>
            <person name="Sharma T.R."/>
            <person name="Mohapatra T."/>
            <person name="Singh N.K."/>
            <person name="Messing J."/>
            <person name="Nelson A.B."/>
            <person name="Fuks G."/>
            <person name="Kavchok S."/>
            <person name="Keizer G."/>
            <person name="Linton E."/>
            <person name="Llaca V."/>
            <person name="Song R."/>
            <person name="Tanyolac B."/>
            <person name="Young S."/>
            <person name="Ho-Il K."/>
            <person name="Hahn J.H."/>
            <person name="Sangsakoo G."/>
            <person name="Vanavichit A."/>
            <person name="de Mattos Luiz.A.T."/>
            <person name="Zimmer P.D."/>
            <person name="Malone G."/>
            <person name="Dellagostin O."/>
            <person name="de Oliveira A.C."/>
            <person name="Bevan M."/>
            <person name="Bancroft I."/>
            <person name="Minx P."/>
            <person name="Cordum H."/>
            <person name="Wilson R."/>
            <person name="Cheng Z."/>
            <person name="Jin W."/>
            <person name="Jiang J."/>
            <person name="Leong S.A."/>
            <person name="Iwama H."/>
            <person name="Gojobori T."/>
            <person name="Itoh T."/>
            <person name="Niimura Y."/>
            <person name="Fujii Y."/>
            <person name="Habara T."/>
            <person name="Sakai H."/>
            <person name="Sato Y."/>
            <person name="Wilson G."/>
            <person name="Kumar K."/>
            <person name="McCouch S."/>
            <person name="Juretic N."/>
            <person name="Hoen D."/>
            <person name="Wright S."/>
            <person name="Bruskiewich R."/>
            <person name="Bureau T."/>
            <person name="Miyao A."/>
            <person name="Hirochika H."/>
            <person name="Nishikawa T."/>
            <person name="Kadowaki K."/>
            <person name="Sugiura M."/>
            <person name="Burr B."/>
            <person name="Sasaki T."/>
        </authorList>
    </citation>
    <scope>NUCLEOTIDE SEQUENCE [LARGE SCALE GENOMIC DNA]</scope>
    <source>
        <strain evidence="2">cv. Nipponbare</strain>
    </source>
</reference>
<evidence type="ECO:0000313" key="1">
    <source>
        <dbReference type="EMBL" id="BAT16402.1"/>
    </source>
</evidence>
<reference evidence="1 2" key="3">
    <citation type="journal article" date="2013" name="Rice">
        <title>Improvement of the Oryza sativa Nipponbare reference genome using next generation sequence and optical map data.</title>
        <authorList>
            <person name="Kawahara Y."/>
            <person name="de la Bastide M."/>
            <person name="Hamilton J.P."/>
            <person name="Kanamori H."/>
            <person name="McCombie W.R."/>
            <person name="Ouyang S."/>
            <person name="Schwartz D.C."/>
            <person name="Tanaka T."/>
            <person name="Wu J."/>
            <person name="Zhou S."/>
            <person name="Childs K.L."/>
            <person name="Davidson R.M."/>
            <person name="Lin H."/>
            <person name="Quesada-Ocampo L."/>
            <person name="Vaillancourt B."/>
            <person name="Sakai H."/>
            <person name="Lee S.S."/>
            <person name="Kim J."/>
            <person name="Numa H."/>
            <person name="Itoh T."/>
            <person name="Buell C.R."/>
            <person name="Matsumoto T."/>
        </authorList>
    </citation>
    <scope>NUCLEOTIDE SEQUENCE [LARGE SCALE GENOMIC DNA]</scope>
    <source>
        <strain evidence="2">cv. Nipponbare</strain>
    </source>
</reference>
<dbReference type="InParanoid" id="A0A0N7KTS1"/>
<name>A0A0N7KTS1_ORYSJ</name>
<protein>
    <submittedName>
        <fullName evidence="1">Os12g0226500 protein</fullName>
    </submittedName>
</protein>
<dbReference type="PaxDb" id="39947-A0A0N7KTS1"/>
<gene>
    <name evidence="1" type="ordered locus">Os12g0226500</name>
    <name evidence="1" type="ORF">OSNPB_120226500</name>
</gene>
<feature type="non-terminal residue" evidence="1">
    <location>
        <position position="1"/>
    </location>
</feature>
<dbReference type="EMBL" id="AP014968">
    <property type="protein sequence ID" value="BAT16402.1"/>
    <property type="molecule type" value="Genomic_DNA"/>
</dbReference>
<dbReference type="Gramene" id="Os12t0226500-00">
    <property type="protein sequence ID" value="Os12t0226500-00"/>
    <property type="gene ID" value="Os12g0226500"/>
</dbReference>
<sequence length="82" mass="9413">DELLANIEAVVDPNECRRRRIEPLDNVLQIGHLPFPQIPGHLLLKLAVYGDRIEYHEPLHPQSLGDDVHEVTHPLRPFQVVL</sequence>
<dbReference type="AlphaFoldDB" id="A0A0N7KTS1"/>
<accession>A0A0N7KTS1</accession>
<dbReference type="Proteomes" id="UP000059680">
    <property type="component" value="Chromosome 12"/>
</dbReference>